<sequence>MNEQDYKTNKESDLGNRYFDKEETLSITKSSHNIKSNKLNLLVTILVVLSLMVGCNSSNKDGETTSEDLQKEMNDVMKVSKEYGAEKWKNLSDRIEELRSDIEVKTEEAERNYNNLSDDLQDKYLEEKQKMTQRQAELRKKLNEFEKASGEKKEELKSEVIQLKTALDKSINAFEKEMEESRN</sequence>
<dbReference type="EMBL" id="BAAAGG010000005">
    <property type="protein sequence ID" value="GAA0754280.1"/>
    <property type="molecule type" value="Genomic_DNA"/>
</dbReference>
<evidence type="ECO:0000256" key="1">
    <source>
        <dbReference type="SAM" id="Coils"/>
    </source>
</evidence>
<accession>A0ABP3VGG9</accession>
<proteinExistence type="predicted"/>
<evidence type="ECO:0000313" key="2">
    <source>
        <dbReference type="EMBL" id="GAA0754280.1"/>
    </source>
</evidence>
<dbReference type="RefSeq" id="WP_224453318.1">
    <property type="nucleotide sequence ID" value="NZ_BAAAGG010000005.1"/>
</dbReference>
<keyword evidence="1" id="KW-0175">Coiled coil</keyword>
<keyword evidence="3" id="KW-1185">Reference proteome</keyword>
<dbReference type="Proteomes" id="UP001500185">
    <property type="component" value="Unassembled WGS sequence"/>
</dbReference>
<comment type="caution">
    <text evidence="2">The sequence shown here is derived from an EMBL/GenBank/DDBJ whole genome shotgun (WGS) entry which is preliminary data.</text>
</comment>
<evidence type="ECO:0000313" key="3">
    <source>
        <dbReference type="Proteomes" id="UP001500185"/>
    </source>
</evidence>
<feature type="coiled-coil region" evidence="1">
    <location>
        <begin position="88"/>
        <end position="173"/>
    </location>
</feature>
<reference evidence="3" key="1">
    <citation type="journal article" date="2019" name="Int. J. Syst. Evol. Microbiol.">
        <title>The Global Catalogue of Microorganisms (GCM) 10K type strain sequencing project: providing services to taxonomists for standard genome sequencing and annotation.</title>
        <authorList>
            <consortium name="The Broad Institute Genomics Platform"/>
            <consortium name="The Broad Institute Genome Sequencing Center for Infectious Disease"/>
            <person name="Wu L."/>
            <person name="Ma J."/>
        </authorList>
    </citation>
    <scope>NUCLEOTIDE SEQUENCE [LARGE SCALE GENOMIC DNA]</scope>
    <source>
        <strain evidence="3">JCM 16231</strain>
    </source>
</reference>
<dbReference type="SUPFAM" id="SSF58113">
    <property type="entry name" value="Apolipoprotein A-I"/>
    <property type="match status" value="1"/>
</dbReference>
<name>A0ABP3VGG9_9FLAO</name>
<organism evidence="2 3">
    <name type="scientific">Psychroflexus lacisalsi</name>
    <dbReference type="NCBI Taxonomy" id="503928"/>
    <lineage>
        <taxon>Bacteria</taxon>
        <taxon>Pseudomonadati</taxon>
        <taxon>Bacteroidota</taxon>
        <taxon>Flavobacteriia</taxon>
        <taxon>Flavobacteriales</taxon>
        <taxon>Flavobacteriaceae</taxon>
        <taxon>Psychroflexus</taxon>
    </lineage>
</organism>
<gene>
    <name evidence="2" type="ORF">GCM10009433_07720</name>
</gene>
<protein>
    <submittedName>
        <fullName evidence="2">Uncharacterized protein</fullName>
    </submittedName>
</protein>